<accession>A0ACB9L0M5</accession>
<proteinExistence type="predicted"/>
<gene>
    <name evidence="1" type="ORF">MLD38_038610</name>
</gene>
<dbReference type="Proteomes" id="UP001057402">
    <property type="component" value="Chromosome 12"/>
</dbReference>
<evidence type="ECO:0000313" key="2">
    <source>
        <dbReference type="Proteomes" id="UP001057402"/>
    </source>
</evidence>
<comment type="caution">
    <text evidence="1">The sequence shown here is derived from an EMBL/GenBank/DDBJ whole genome shotgun (WGS) entry which is preliminary data.</text>
</comment>
<protein>
    <submittedName>
        <fullName evidence="1">Uncharacterized protein</fullName>
    </submittedName>
</protein>
<sequence length="277" mass="30689">MERGARVFGSTVKYTEHRTRSVSKTGRPPLPRVVRVSYTDADATDSSGDEDDEGASSLRRLKRFVHEIVVQSPEPVGKKVRMEGDADKVVSQLTAEDAGKKRFRGVRRRPWGKWAAEIRDPSRRVRLWLGTYDTAEEAARVYDHAAICLHGKGAFTNFSAPSPKSVLRCPSPVSSSMDNDRERDEDSGSSSSLSTEKPSPAPTTTDSPTTIKEEKLPLASDVCFDFGSEFELEEAAGYCLTGFEFEFGYPPAWKGEFRDDPFQDIGDWLGSDPLLAI</sequence>
<evidence type="ECO:0000313" key="1">
    <source>
        <dbReference type="EMBL" id="KAI4302918.1"/>
    </source>
</evidence>
<name>A0ACB9L0M5_9MYRT</name>
<dbReference type="EMBL" id="CM042891">
    <property type="protein sequence ID" value="KAI4302918.1"/>
    <property type="molecule type" value="Genomic_DNA"/>
</dbReference>
<reference evidence="2" key="1">
    <citation type="journal article" date="2023" name="Front. Plant Sci.">
        <title>Chromosomal-level genome assembly of Melastoma candidum provides insights into trichome evolution.</title>
        <authorList>
            <person name="Zhong Y."/>
            <person name="Wu W."/>
            <person name="Sun C."/>
            <person name="Zou P."/>
            <person name="Liu Y."/>
            <person name="Dai S."/>
            <person name="Zhou R."/>
        </authorList>
    </citation>
    <scope>NUCLEOTIDE SEQUENCE [LARGE SCALE GENOMIC DNA]</scope>
</reference>
<keyword evidence="2" id="KW-1185">Reference proteome</keyword>
<organism evidence="1 2">
    <name type="scientific">Melastoma candidum</name>
    <dbReference type="NCBI Taxonomy" id="119954"/>
    <lineage>
        <taxon>Eukaryota</taxon>
        <taxon>Viridiplantae</taxon>
        <taxon>Streptophyta</taxon>
        <taxon>Embryophyta</taxon>
        <taxon>Tracheophyta</taxon>
        <taxon>Spermatophyta</taxon>
        <taxon>Magnoliopsida</taxon>
        <taxon>eudicotyledons</taxon>
        <taxon>Gunneridae</taxon>
        <taxon>Pentapetalae</taxon>
        <taxon>rosids</taxon>
        <taxon>malvids</taxon>
        <taxon>Myrtales</taxon>
        <taxon>Melastomataceae</taxon>
        <taxon>Melastomatoideae</taxon>
        <taxon>Melastomateae</taxon>
        <taxon>Melastoma</taxon>
    </lineage>
</organism>